<dbReference type="CDD" id="cd00886">
    <property type="entry name" value="MogA_MoaB"/>
    <property type="match status" value="1"/>
</dbReference>
<name>K8EJ05_9CHLO</name>
<keyword evidence="6" id="KW-1185">Reference proteome</keyword>
<evidence type="ECO:0000313" key="6">
    <source>
        <dbReference type="Proteomes" id="UP000198341"/>
    </source>
</evidence>
<dbReference type="PANTHER" id="PTHR43764">
    <property type="entry name" value="MOLYBDENUM COFACTOR BIOSYNTHESIS"/>
    <property type="match status" value="1"/>
</dbReference>
<evidence type="ECO:0000256" key="3">
    <source>
        <dbReference type="ARBA" id="ARBA00023150"/>
    </source>
</evidence>
<evidence type="ECO:0000313" key="5">
    <source>
        <dbReference type="EMBL" id="CCO18001.1"/>
    </source>
</evidence>
<evidence type="ECO:0000256" key="2">
    <source>
        <dbReference type="ARBA" id="ARBA00013269"/>
    </source>
</evidence>
<accession>K8EJ05</accession>
<dbReference type="GeneID" id="19013107"/>
<keyword evidence="3" id="KW-0501">Molybdenum cofactor biosynthesis</keyword>
<evidence type="ECO:0000256" key="1">
    <source>
        <dbReference type="ARBA" id="ARBA00005046"/>
    </source>
</evidence>
<dbReference type="EMBL" id="FO082269">
    <property type="protein sequence ID" value="CCO18001.1"/>
    <property type="molecule type" value="Genomic_DNA"/>
</dbReference>
<dbReference type="SMART" id="SM00852">
    <property type="entry name" value="MoCF_biosynth"/>
    <property type="match status" value="1"/>
</dbReference>
<protein>
    <recommendedName>
        <fullName evidence="2">molybdopterin molybdotransferase</fullName>
        <ecNumber evidence="2">2.10.1.1</ecNumber>
    </recommendedName>
</protein>
<dbReference type="NCBIfam" id="TIGR00177">
    <property type="entry name" value="molyb_syn"/>
    <property type="match status" value="1"/>
</dbReference>
<dbReference type="AlphaFoldDB" id="K8EJ05"/>
<dbReference type="Proteomes" id="UP000198341">
    <property type="component" value="Chromosome 10"/>
</dbReference>
<gene>
    <name evidence="5" type="ordered locus">Bathy10g00300</name>
</gene>
<dbReference type="PANTHER" id="PTHR43764:SF1">
    <property type="entry name" value="MOLYBDOPTERIN MOLYBDOTRANSFERASE"/>
    <property type="match status" value="1"/>
</dbReference>
<dbReference type="SUPFAM" id="SSF158757">
    <property type="entry name" value="SMc04008-like"/>
    <property type="match status" value="1"/>
</dbReference>
<dbReference type="Gene3D" id="1.10.3340.10">
    <property type="entry name" value="SMc04008-like"/>
    <property type="match status" value="1"/>
</dbReference>
<dbReference type="InterPro" id="IPR001453">
    <property type="entry name" value="MoaB/Mog_dom"/>
</dbReference>
<feature type="domain" description="MoaB/Mog" evidence="4">
    <location>
        <begin position="190"/>
        <end position="346"/>
    </location>
</feature>
<dbReference type="SUPFAM" id="SSF53218">
    <property type="entry name" value="Molybdenum cofactor biosynthesis proteins"/>
    <property type="match status" value="1"/>
</dbReference>
<dbReference type="InterPro" id="IPR008284">
    <property type="entry name" value="MoCF_biosynth_CS"/>
</dbReference>
<dbReference type="Pfam" id="PF06844">
    <property type="entry name" value="DUF1244"/>
    <property type="match status" value="1"/>
</dbReference>
<dbReference type="eggNOG" id="KOG2371">
    <property type="taxonomic scope" value="Eukaryota"/>
</dbReference>
<dbReference type="InterPro" id="IPR023163">
    <property type="entry name" value="SMc04008-like_domain"/>
</dbReference>
<dbReference type="KEGG" id="bpg:Bathy10g00300"/>
<dbReference type="InterPro" id="IPR036425">
    <property type="entry name" value="MoaB/Mog-like_dom_sf"/>
</dbReference>
<organism evidence="5 6">
    <name type="scientific">Bathycoccus prasinos</name>
    <dbReference type="NCBI Taxonomy" id="41875"/>
    <lineage>
        <taxon>Eukaryota</taxon>
        <taxon>Viridiplantae</taxon>
        <taxon>Chlorophyta</taxon>
        <taxon>Mamiellophyceae</taxon>
        <taxon>Mamiellales</taxon>
        <taxon>Bathycoccaceae</taxon>
        <taxon>Bathycoccus</taxon>
    </lineage>
</organism>
<dbReference type="EC" id="2.10.1.1" evidence="2"/>
<dbReference type="GO" id="GO:0006777">
    <property type="term" value="P:Mo-molybdopterin cofactor biosynthetic process"/>
    <property type="evidence" value="ECO:0007669"/>
    <property type="project" value="UniProtKB-KW"/>
</dbReference>
<dbReference type="Pfam" id="PF00994">
    <property type="entry name" value="MoCF_biosynth"/>
    <property type="match status" value="1"/>
</dbReference>
<dbReference type="PROSITE" id="PS01078">
    <property type="entry name" value="MOCF_BIOSYNTHESIS_1"/>
    <property type="match status" value="1"/>
</dbReference>
<comment type="pathway">
    <text evidence="1">Cofactor biosynthesis; molybdopterin biosynthesis.</text>
</comment>
<reference evidence="5 6" key="1">
    <citation type="submission" date="2011-10" db="EMBL/GenBank/DDBJ databases">
        <authorList>
            <person name="Genoscope - CEA"/>
        </authorList>
    </citation>
    <scope>NUCLEOTIDE SEQUENCE [LARGE SCALE GENOMIC DNA]</scope>
    <source>
        <strain evidence="5 6">RCC 1105</strain>
    </source>
</reference>
<dbReference type="InterPro" id="IPR036810">
    <property type="entry name" value="SMc04008-like_sf"/>
</dbReference>
<dbReference type="OrthoDB" id="4349954at2759"/>
<dbReference type="STRING" id="41875.K8EJ05"/>
<dbReference type="RefSeq" id="XP_007510468.1">
    <property type="nucleotide sequence ID" value="XM_007510406.1"/>
</dbReference>
<dbReference type="InterPro" id="IPR051920">
    <property type="entry name" value="MPT_Adenylyltrnsfr/MoaC-Rel"/>
</dbReference>
<sequence length="352" mass="39155">MSNKTSSLSSFNSSSLKQTEAEAFAFRKLLEHMKWRNETIQNIEMMNLTGFCRNCLAKWLLLGKKNVRLKSTYELCQEEVYGMTQKEWKEKWQSKATEEMLEKFKSGQEMHAKHPKDLMTTTTTTTTLEAATLPLTQPRYYSGGNNNTNNRMLSDVCCEDIEEDAVCINRGGGGVDGTNSGDGNSDISFGIITVSDRAFNGVYEDISGNVVMRETIETYFTTDDVSKSSTHIIKGYKLVPDEEEEIAKAIVYMSDELKCDVILTTGGTGLAKRDVTPEATKSVLTREVKGIAESLRAHARRYEKHAALSRAVAGLRNNQSLIVNLPGRPNAVSSSLGVLLPMLRHAVRQLKS</sequence>
<proteinExistence type="predicted"/>
<evidence type="ECO:0000259" key="4">
    <source>
        <dbReference type="SMART" id="SM00852"/>
    </source>
</evidence>
<dbReference type="GO" id="GO:0061599">
    <property type="term" value="F:molybdopterin molybdotransferase activity"/>
    <property type="evidence" value="ECO:0007669"/>
    <property type="project" value="UniProtKB-EC"/>
</dbReference>
<dbReference type="Gene3D" id="3.40.980.10">
    <property type="entry name" value="MoaB/Mog-like domain"/>
    <property type="match status" value="1"/>
</dbReference>